<dbReference type="Gene3D" id="3.40.50.300">
    <property type="entry name" value="P-loop containing nucleotide triphosphate hydrolases"/>
    <property type="match status" value="1"/>
</dbReference>
<dbReference type="Gene3D" id="2.60.120.920">
    <property type="match status" value="1"/>
</dbReference>
<feature type="region of interest" description="Disordered" evidence="4">
    <location>
        <begin position="434"/>
        <end position="464"/>
    </location>
</feature>
<dbReference type="InterPro" id="IPR003877">
    <property type="entry name" value="SPRY_dom"/>
</dbReference>
<dbReference type="CDD" id="cd12884">
    <property type="entry name" value="SPRY_hnRNP"/>
    <property type="match status" value="1"/>
</dbReference>
<evidence type="ECO:0000259" key="5">
    <source>
        <dbReference type="SMART" id="SM00449"/>
    </source>
</evidence>
<dbReference type="InterPro" id="IPR043136">
    <property type="entry name" value="B30.2/SPRY_sf"/>
</dbReference>
<dbReference type="EMBL" id="CM035434">
    <property type="protein sequence ID" value="KAH7291283.1"/>
    <property type="molecule type" value="Genomic_DNA"/>
</dbReference>
<dbReference type="InterPro" id="IPR027417">
    <property type="entry name" value="P-loop_NTPase"/>
</dbReference>
<evidence type="ECO:0000256" key="2">
    <source>
        <dbReference type="ARBA" id="ARBA00022528"/>
    </source>
</evidence>
<organism evidence="6 7">
    <name type="scientific">Ceratopteris richardii</name>
    <name type="common">Triangle waterfern</name>
    <dbReference type="NCBI Taxonomy" id="49495"/>
    <lineage>
        <taxon>Eukaryota</taxon>
        <taxon>Viridiplantae</taxon>
        <taxon>Streptophyta</taxon>
        <taxon>Embryophyta</taxon>
        <taxon>Tracheophyta</taxon>
        <taxon>Polypodiopsida</taxon>
        <taxon>Polypodiidae</taxon>
        <taxon>Polypodiales</taxon>
        <taxon>Pteridineae</taxon>
        <taxon>Pteridaceae</taxon>
        <taxon>Parkerioideae</taxon>
        <taxon>Ceratopteris</taxon>
    </lineage>
</organism>
<dbReference type="GO" id="GO:0005634">
    <property type="term" value="C:nucleus"/>
    <property type="evidence" value="ECO:0007669"/>
    <property type="project" value="UniProtKB-SubCell"/>
</dbReference>
<comment type="caution">
    <text evidence="6">The sequence shown here is derived from an EMBL/GenBank/DDBJ whole genome shotgun (WGS) entry which is preliminary data.</text>
</comment>
<evidence type="ECO:0000313" key="6">
    <source>
        <dbReference type="EMBL" id="KAH7291283.1"/>
    </source>
</evidence>
<keyword evidence="3" id="KW-0539">Nucleus</keyword>
<feature type="compositionally biased region" description="Basic and acidic residues" evidence="4">
    <location>
        <begin position="449"/>
        <end position="461"/>
    </location>
</feature>
<reference evidence="6" key="1">
    <citation type="submission" date="2021-08" db="EMBL/GenBank/DDBJ databases">
        <title>WGS assembly of Ceratopteris richardii.</title>
        <authorList>
            <person name="Marchant D.B."/>
            <person name="Chen G."/>
            <person name="Jenkins J."/>
            <person name="Shu S."/>
            <person name="Leebens-Mack J."/>
            <person name="Grimwood J."/>
            <person name="Schmutz J."/>
            <person name="Soltis P."/>
            <person name="Soltis D."/>
            <person name="Chen Z.-H."/>
        </authorList>
    </citation>
    <scope>NUCLEOTIDE SEQUENCE</scope>
    <source>
        <strain evidence="6">Whitten #5841</strain>
        <tissue evidence="6">Leaf</tissue>
    </source>
</reference>
<keyword evidence="2" id="KW-0150">Chloroplast</keyword>
<keyword evidence="2" id="KW-0934">Plastid</keyword>
<dbReference type="PANTHER" id="PTHR12381">
    <property type="entry name" value="HETEROGENEOUS NUCLEAR RIBONUCLEOPROTEIN U FAMILY MEMBER"/>
    <property type="match status" value="1"/>
</dbReference>
<accession>A0A8T2R6Y6</accession>
<feature type="region of interest" description="Disordered" evidence="4">
    <location>
        <begin position="477"/>
        <end position="499"/>
    </location>
</feature>
<feature type="region of interest" description="Disordered" evidence="4">
    <location>
        <begin position="1"/>
        <end position="31"/>
    </location>
</feature>
<dbReference type="Pfam" id="PF13671">
    <property type="entry name" value="AAA_33"/>
    <property type="match status" value="1"/>
</dbReference>
<dbReference type="Proteomes" id="UP000825935">
    <property type="component" value="Chromosome 29"/>
</dbReference>
<dbReference type="PANTHER" id="PTHR12381:SF56">
    <property type="entry name" value="B30.2_SPRY DOMAIN-CONTAINING PROTEIN-RELATED"/>
    <property type="match status" value="1"/>
</dbReference>
<evidence type="ECO:0000256" key="3">
    <source>
        <dbReference type="ARBA" id="ARBA00023242"/>
    </source>
</evidence>
<proteinExistence type="predicted"/>
<dbReference type="OrthoDB" id="445357at2759"/>
<evidence type="ECO:0000313" key="7">
    <source>
        <dbReference type="Proteomes" id="UP000825935"/>
    </source>
</evidence>
<dbReference type="AlphaFoldDB" id="A0A8T2R6Y6"/>
<evidence type="ECO:0000256" key="4">
    <source>
        <dbReference type="SAM" id="MobiDB-lite"/>
    </source>
</evidence>
<evidence type="ECO:0000256" key="1">
    <source>
        <dbReference type="ARBA" id="ARBA00004123"/>
    </source>
</evidence>
<comment type="subcellular location">
    <subcellularLocation>
        <location evidence="1">Nucleus</location>
    </subcellularLocation>
</comment>
<dbReference type="InterPro" id="IPR013320">
    <property type="entry name" value="ConA-like_dom_sf"/>
</dbReference>
<feature type="domain" description="SPRY" evidence="5">
    <location>
        <begin position="77"/>
        <end position="218"/>
    </location>
</feature>
<dbReference type="InterPro" id="IPR035778">
    <property type="entry name" value="SPRY_hnRNP_U"/>
</dbReference>
<dbReference type="SUPFAM" id="SSF52540">
    <property type="entry name" value="P-loop containing nucleoside triphosphate hydrolases"/>
    <property type="match status" value="1"/>
</dbReference>
<dbReference type="Pfam" id="PF00622">
    <property type="entry name" value="SPRY"/>
    <property type="match status" value="1"/>
</dbReference>
<dbReference type="OMA" id="HPLHETN"/>
<keyword evidence="7" id="KW-1185">Reference proteome</keyword>
<dbReference type="SMART" id="SM00449">
    <property type="entry name" value="SPRY"/>
    <property type="match status" value="1"/>
</dbReference>
<dbReference type="SUPFAM" id="SSF49899">
    <property type="entry name" value="Concanavalin A-like lectins/glucanases"/>
    <property type="match status" value="1"/>
</dbReference>
<name>A0A8T2R6Y6_CERRI</name>
<gene>
    <name evidence="6" type="ORF">KP509_29G009600</name>
</gene>
<protein>
    <recommendedName>
        <fullName evidence="5">SPRY domain-containing protein</fullName>
    </recommendedName>
</protein>
<sequence>MASKKHPLGASGTNEAPPGKRGKLETPSASKPKVALNPFDCNLDFSIESDGISGSALHNEGFAYCWSGARANFGIRGGKYCFGCRVIENQPVVMEDTAKEQQNLCRVGLSKGESDVGSLGESMSSFGYGGTGKFSHRGNFTTYGGPFGAGDTIICAVDLENPSHATISFAKNGRWLGVGMEFDAGPRGLGITGAGDYKNALFPHILLKNVKIRMMLSIDHGLQPLQGYKAWDAAILDGNAVRGPEAAANCEIIMMVGLPGSGKTTWAEKWCKEHPEKRYMVLGTNLALDQMKVPGLMRKKNYGERFERLMDRATKIFNKLIERASKTSRNFIIDQTNVYRSARIRKLKPFKNFCKTAVVVFPDPEELKRRTCARAQEMGKEVPQEAVNEMLANFLLPNTKDSLNSVEPFDEVRFVELQRNDAERFLAEMKDGLSGKKNESFSSTAIKRSASDRSDREDSKAFRQGSYSSAYALQDIRESPHGPPHLQSQVPYTSAHAPSASYLQDHDSVYGRQSTFPDRFSRDSSISSYGNQQGFARGDLYAQRPSMTALYDDRDIYSRGSTLPHHGLGSRPYGAPLQESYDPGRTGGFGGPAPSSYLTPQVRGYPGAYDRSMAGQYGGTILSQEVELSNHSHHTDIHIDLYQIACVQNSAFTMVLR</sequence>
<dbReference type="GO" id="GO:0003723">
    <property type="term" value="F:RNA binding"/>
    <property type="evidence" value="ECO:0007669"/>
    <property type="project" value="TreeGrafter"/>
</dbReference>
<dbReference type="GO" id="GO:0000380">
    <property type="term" value="P:alternative mRNA splicing, via spliceosome"/>
    <property type="evidence" value="ECO:0007669"/>
    <property type="project" value="TreeGrafter"/>
</dbReference>